<evidence type="ECO:0000256" key="1">
    <source>
        <dbReference type="ARBA" id="ARBA00022729"/>
    </source>
</evidence>
<evidence type="ECO:0000259" key="3">
    <source>
        <dbReference type="Pfam" id="PF11611"/>
    </source>
</evidence>
<organism evidence="4 5">
    <name type="scientific">Microbispora rosea</name>
    <dbReference type="NCBI Taxonomy" id="58117"/>
    <lineage>
        <taxon>Bacteria</taxon>
        <taxon>Bacillati</taxon>
        <taxon>Actinomycetota</taxon>
        <taxon>Actinomycetes</taxon>
        <taxon>Streptosporangiales</taxon>
        <taxon>Streptosporangiaceae</taxon>
        <taxon>Microbispora</taxon>
    </lineage>
</organism>
<name>A0A1N7ERT0_9ACTN</name>
<gene>
    <name evidence="4" type="ORF">SAMN05421833_11961</name>
</gene>
<dbReference type="InterPro" id="IPR029051">
    <property type="entry name" value="DUF4352"/>
</dbReference>
<evidence type="ECO:0000313" key="5">
    <source>
        <dbReference type="Proteomes" id="UP000186096"/>
    </source>
</evidence>
<dbReference type="InterPro" id="IPR029050">
    <property type="entry name" value="Immunoprotect_excell_Ig-like"/>
</dbReference>
<evidence type="ECO:0000313" key="4">
    <source>
        <dbReference type="EMBL" id="SIR90767.1"/>
    </source>
</evidence>
<dbReference type="EMBL" id="FTNI01000019">
    <property type="protein sequence ID" value="SIR90767.1"/>
    <property type="molecule type" value="Genomic_DNA"/>
</dbReference>
<dbReference type="AlphaFoldDB" id="A0A1N7ERT0"/>
<accession>A0A1N7ERT0</accession>
<dbReference type="RefSeq" id="WP_076438355.1">
    <property type="nucleotide sequence ID" value="NZ_FTNI01000019.1"/>
</dbReference>
<keyword evidence="5" id="KW-1185">Reference proteome</keyword>
<dbReference type="OrthoDB" id="3530951at2"/>
<feature type="region of interest" description="Disordered" evidence="2">
    <location>
        <begin position="1"/>
        <end position="24"/>
    </location>
</feature>
<dbReference type="STRING" id="58117.SAMN05421833_11961"/>
<sequence length="225" mass="24253">MAVTQVESRTARRAARKKPPRRGVGRRIAAGAAGIVLAAAAVYAQQNFSMSFEQRTSYLTYKGRIGETVETKRFTVKALSVTAAHAVDTTDYSNKVSKVATSNLFLLIDVSATSAREPFKLSKLSPPVLLTADGRRYQPTDKVNDALTLFNKYIQPGFWSSGLLVFEVPEDAVPGADLVFIPPVSPLVSDNYAPEAQIDLGLSGAAAGRLISQAEDHHSLVSESR</sequence>
<protein>
    <recommendedName>
        <fullName evidence="3">DUF4352 domain-containing protein</fullName>
    </recommendedName>
</protein>
<dbReference type="Proteomes" id="UP000186096">
    <property type="component" value="Unassembled WGS sequence"/>
</dbReference>
<dbReference type="Pfam" id="PF11611">
    <property type="entry name" value="DUF4352"/>
    <property type="match status" value="1"/>
</dbReference>
<dbReference type="Gene3D" id="2.60.40.1240">
    <property type="match status" value="1"/>
</dbReference>
<feature type="compositionally biased region" description="Basic residues" evidence="2">
    <location>
        <begin position="11"/>
        <end position="24"/>
    </location>
</feature>
<keyword evidence="1" id="KW-0732">Signal</keyword>
<feature type="domain" description="DUF4352" evidence="3">
    <location>
        <begin position="65"/>
        <end position="182"/>
    </location>
</feature>
<reference evidence="5" key="1">
    <citation type="submission" date="2017-01" db="EMBL/GenBank/DDBJ databases">
        <authorList>
            <person name="Varghese N."/>
            <person name="Submissions S."/>
        </authorList>
    </citation>
    <scope>NUCLEOTIDE SEQUENCE [LARGE SCALE GENOMIC DNA]</scope>
    <source>
        <strain evidence="5">ATCC 12950</strain>
    </source>
</reference>
<proteinExistence type="predicted"/>
<evidence type="ECO:0000256" key="2">
    <source>
        <dbReference type="SAM" id="MobiDB-lite"/>
    </source>
</evidence>